<dbReference type="GO" id="GO:0004222">
    <property type="term" value="F:metalloendopeptidase activity"/>
    <property type="evidence" value="ECO:0007669"/>
    <property type="project" value="TreeGrafter"/>
</dbReference>
<keyword evidence="1" id="KW-0175">Coiled coil</keyword>
<reference evidence="3 4" key="1">
    <citation type="journal article" date="2015" name="Genome Announc.">
        <title>Genomes of Geoalkalibacter ferrihydriticus Z-0531T and Geoalkalibacter subterraneus Red1T, Two Haloalkaliphilic Metal-Reducing Deltaproteobacteria.</title>
        <authorList>
            <person name="Badalamenti J.P."/>
            <person name="Krajmalnik-Brown R."/>
            <person name="Torres C.I."/>
            <person name="Bond D.R."/>
        </authorList>
    </citation>
    <scope>NUCLEOTIDE SEQUENCE [LARGE SCALE GENOMIC DNA]</scope>
    <source>
        <strain evidence="3 4">Red1</strain>
    </source>
</reference>
<keyword evidence="4" id="KW-1185">Reference proteome</keyword>
<dbReference type="InterPro" id="IPR016047">
    <property type="entry name" value="M23ase_b-sheet_dom"/>
</dbReference>
<feature type="coiled-coil region" evidence="1">
    <location>
        <begin position="28"/>
        <end position="118"/>
    </location>
</feature>
<dbReference type="PANTHER" id="PTHR21666:SF270">
    <property type="entry name" value="MUREIN HYDROLASE ACTIVATOR ENVC"/>
    <property type="match status" value="1"/>
</dbReference>
<dbReference type="InterPro" id="IPR050570">
    <property type="entry name" value="Cell_wall_metabolism_enzyme"/>
</dbReference>
<evidence type="ECO:0000259" key="2">
    <source>
        <dbReference type="Pfam" id="PF01551"/>
    </source>
</evidence>
<dbReference type="SUPFAM" id="SSF57997">
    <property type="entry name" value="Tropomyosin"/>
    <property type="match status" value="1"/>
</dbReference>
<dbReference type="OrthoDB" id="9784703at2"/>
<dbReference type="KEGG" id="gsb:GSUB_06115"/>
<protein>
    <recommendedName>
        <fullName evidence="2">M23ase beta-sheet core domain-containing protein</fullName>
    </recommendedName>
</protein>
<dbReference type="HOGENOM" id="CLU_029425_4_0_7"/>
<proteinExistence type="predicted"/>
<evidence type="ECO:0000313" key="4">
    <source>
        <dbReference type="Proteomes" id="UP000035036"/>
    </source>
</evidence>
<dbReference type="PANTHER" id="PTHR21666">
    <property type="entry name" value="PEPTIDASE-RELATED"/>
    <property type="match status" value="1"/>
</dbReference>
<dbReference type="CDD" id="cd12797">
    <property type="entry name" value="M23_peptidase"/>
    <property type="match status" value="1"/>
</dbReference>
<dbReference type="EMBL" id="CP010311">
    <property type="protein sequence ID" value="AJF06212.1"/>
    <property type="molecule type" value="Genomic_DNA"/>
</dbReference>
<dbReference type="AlphaFoldDB" id="A0A0B5FDI5"/>
<name>A0A0B5FDI5_9BACT</name>
<dbReference type="Proteomes" id="UP000035036">
    <property type="component" value="Chromosome"/>
</dbReference>
<dbReference type="Gene3D" id="2.70.70.10">
    <property type="entry name" value="Glucose Permease (Domain IIA)"/>
    <property type="match status" value="1"/>
</dbReference>
<dbReference type="SUPFAM" id="SSF51261">
    <property type="entry name" value="Duplicated hybrid motif"/>
    <property type="match status" value="1"/>
</dbReference>
<feature type="domain" description="M23ase beta-sheet core" evidence="2">
    <location>
        <begin position="286"/>
        <end position="375"/>
    </location>
</feature>
<feature type="coiled-coil region" evidence="1">
    <location>
        <begin position="158"/>
        <end position="241"/>
    </location>
</feature>
<evidence type="ECO:0000256" key="1">
    <source>
        <dbReference type="SAM" id="Coils"/>
    </source>
</evidence>
<evidence type="ECO:0000313" key="3">
    <source>
        <dbReference type="EMBL" id="AJF06212.1"/>
    </source>
</evidence>
<dbReference type="Gene3D" id="6.10.250.3150">
    <property type="match status" value="1"/>
</dbReference>
<dbReference type="STRING" id="483547.GSUB_06115"/>
<sequence>MPLYLRIFIILCFVFLTSLSVFGQAQDLAETRQTLERIQERIKSTRSDLEQIKSHSGSLRRQLEAVRDDLERLNRQLGELERSREDLARRIKDNQRQADEAQRRIEDLRAKVEQRLVVLYKEGESGPLSLIFSPQSPARQAEQYDYMARILEYDRELLEQFRADVRELEQVRSRLLALRDEQQQVLNATRQNRDTARDAARLQEQLLSAARQEQKALSSQLDELKDQARGLSELVKKLESQQARAYTDSGNFVDLKGHLPWPVEGRVTYGFGQQKHPQLGTTFDSHGIEIAIDSAQPVKAVADGRVIYANWFKGYGNLLILDHGNSYYTLYAQNARLTKGVDDVVARGETIGFSGLPGSNGIYFEIRKGGTPQDPGPWLRKR</sequence>
<dbReference type="InterPro" id="IPR011055">
    <property type="entry name" value="Dup_hybrid_motif"/>
</dbReference>
<organism evidence="3 4">
    <name type="scientific">Geoalkalibacter subterraneus</name>
    <dbReference type="NCBI Taxonomy" id="483547"/>
    <lineage>
        <taxon>Bacteria</taxon>
        <taxon>Pseudomonadati</taxon>
        <taxon>Thermodesulfobacteriota</taxon>
        <taxon>Desulfuromonadia</taxon>
        <taxon>Desulfuromonadales</taxon>
        <taxon>Geoalkalibacteraceae</taxon>
        <taxon>Geoalkalibacter</taxon>
    </lineage>
</organism>
<dbReference type="Pfam" id="PF01551">
    <property type="entry name" value="Peptidase_M23"/>
    <property type="match status" value="1"/>
</dbReference>
<gene>
    <name evidence="3" type="ORF">GSUB_06115</name>
</gene>
<accession>A0A0B5FDI5</accession>
<dbReference type="RefSeq" id="WP_040199751.1">
    <property type="nucleotide sequence ID" value="NZ_CP010311.1"/>
</dbReference>